<sequence>MLNNNLRRTIGLALGILVVVLLMWASVILGLTDIHSKMVIDAYTQFDGSNEHIIIKDTRVPRALIAAAVGASLAITGTIMQGLTKNPLASPSILGVNAGASFFVVFGLGFLGATASTTTIASLAFSGAAVATIMVYLLGSMGRDGLTPVKLTLAGAAIGALFSSMTQGILSLNEQALDQALFWLAGSVQGRDLHLLVAALPFLVIGWVLSLLLGKHMNVFAMGEDLAKSLGQKTWMVKSVGGIIIVLLAGGSVSISGPIGFIGIVIPHISKWFVGIDFRWVIPFSGLLGAILLLVADIGARYIIMPAEVPVGVMTAFIGVPFFIFIARRGIQQ</sequence>
<dbReference type="Gene3D" id="1.10.3470.10">
    <property type="entry name" value="ABC transporter involved in vitamin B12 uptake, BtuC"/>
    <property type="match status" value="1"/>
</dbReference>
<evidence type="ECO:0000256" key="2">
    <source>
        <dbReference type="ARBA" id="ARBA00007935"/>
    </source>
</evidence>
<evidence type="ECO:0000256" key="1">
    <source>
        <dbReference type="ARBA" id="ARBA00004651"/>
    </source>
</evidence>
<evidence type="ECO:0000313" key="10">
    <source>
        <dbReference type="Proteomes" id="UP000315215"/>
    </source>
</evidence>
<dbReference type="SUPFAM" id="SSF81345">
    <property type="entry name" value="ABC transporter involved in vitamin B12 uptake, BtuC"/>
    <property type="match status" value="1"/>
</dbReference>
<dbReference type="InterPro" id="IPR000522">
    <property type="entry name" value="ABC_transptr_permease_BtuC"/>
</dbReference>
<feature type="transmembrane region" description="Helical" evidence="8">
    <location>
        <begin position="92"/>
        <end position="113"/>
    </location>
</feature>
<dbReference type="PANTHER" id="PTHR30472">
    <property type="entry name" value="FERRIC ENTEROBACTIN TRANSPORT SYSTEM PERMEASE PROTEIN"/>
    <property type="match status" value="1"/>
</dbReference>
<dbReference type="RefSeq" id="WP_143891722.1">
    <property type="nucleotide sequence ID" value="NZ_CP041666.1"/>
</dbReference>
<organism evidence="9 10">
    <name type="scientific">Radiobacillus deserti</name>
    <dbReference type="NCBI Taxonomy" id="2594883"/>
    <lineage>
        <taxon>Bacteria</taxon>
        <taxon>Bacillati</taxon>
        <taxon>Bacillota</taxon>
        <taxon>Bacilli</taxon>
        <taxon>Bacillales</taxon>
        <taxon>Bacillaceae</taxon>
        <taxon>Radiobacillus</taxon>
    </lineage>
</organism>
<feature type="transmembrane region" description="Helical" evidence="8">
    <location>
        <begin position="120"/>
        <end position="139"/>
    </location>
</feature>
<dbReference type="CDD" id="cd06550">
    <property type="entry name" value="TM_ABC_iron-siderophores_like"/>
    <property type="match status" value="1"/>
</dbReference>
<dbReference type="GO" id="GO:0005886">
    <property type="term" value="C:plasma membrane"/>
    <property type="evidence" value="ECO:0007669"/>
    <property type="project" value="UniProtKB-SubCell"/>
</dbReference>
<evidence type="ECO:0000256" key="4">
    <source>
        <dbReference type="ARBA" id="ARBA00022475"/>
    </source>
</evidence>
<proteinExistence type="inferred from homology"/>
<evidence type="ECO:0000256" key="3">
    <source>
        <dbReference type="ARBA" id="ARBA00022448"/>
    </source>
</evidence>
<keyword evidence="5 8" id="KW-0812">Transmembrane</keyword>
<dbReference type="Pfam" id="PF01032">
    <property type="entry name" value="FecCD"/>
    <property type="match status" value="1"/>
</dbReference>
<keyword evidence="7 8" id="KW-0472">Membrane</keyword>
<protein>
    <submittedName>
        <fullName evidence="9">Iron ABC transporter permease</fullName>
    </submittedName>
</protein>
<keyword evidence="3" id="KW-0813">Transport</keyword>
<comment type="subcellular location">
    <subcellularLocation>
        <location evidence="1">Cell membrane</location>
        <topology evidence="1">Multi-pass membrane protein</topology>
    </subcellularLocation>
</comment>
<feature type="transmembrane region" description="Helical" evidence="8">
    <location>
        <begin position="309"/>
        <end position="327"/>
    </location>
</feature>
<evidence type="ECO:0000313" key="9">
    <source>
        <dbReference type="EMBL" id="QDP38972.1"/>
    </source>
</evidence>
<keyword evidence="6 8" id="KW-1133">Transmembrane helix</keyword>
<comment type="similarity">
    <text evidence="2">Belongs to the binding-protein-dependent transport system permease family. FecCD subfamily.</text>
</comment>
<dbReference type="FunFam" id="1.10.3470.10:FF:000001">
    <property type="entry name" value="Vitamin B12 ABC transporter permease BtuC"/>
    <property type="match status" value="1"/>
</dbReference>
<dbReference type="GO" id="GO:0033214">
    <property type="term" value="P:siderophore-iron import into cell"/>
    <property type="evidence" value="ECO:0007669"/>
    <property type="project" value="TreeGrafter"/>
</dbReference>
<dbReference type="GO" id="GO:0022857">
    <property type="term" value="F:transmembrane transporter activity"/>
    <property type="evidence" value="ECO:0007669"/>
    <property type="project" value="InterPro"/>
</dbReference>
<dbReference type="EMBL" id="CP041666">
    <property type="protein sequence ID" value="QDP38972.1"/>
    <property type="molecule type" value="Genomic_DNA"/>
</dbReference>
<keyword evidence="10" id="KW-1185">Reference proteome</keyword>
<name>A0A516KC62_9BACI</name>
<evidence type="ECO:0000256" key="6">
    <source>
        <dbReference type="ARBA" id="ARBA00022989"/>
    </source>
</evidence>
<evidence type="ECO:0000256" key="8">
    <source>
        <dbReference type="SAM" id="Phobius"/>
    </source>
</evidence>
<accession>A0A516KC62</accession>
<dbReference type="OrthoDB" id="9811721at2"/>
<gene>
    <name evidence="9" type="ORF">FN924_01320</name>
</gene>
<dbReference type="InterPro" id="IPR037294">
    <property type="entry name" value="ABC_BtuC-like"/>
</dbReference>
<feature type="transmembrane region" description="Helical" evidence="8">
    <location>
        <begin position="151"/>
        <end position="172"/>
    </location>
</feature>
<dbReference type="PANTHER" id="PTHR30472:SF65">
    <property type="entry name" value="SIDEROPHORE TRANSPORT SYSTEM PERMEASE PROTEIN YFIZ-RELATED"/>
    <property type="match status" value="1"/>
</dbReference>
<feature type="transmembrane region" description="Helical" evidence="8">
    <location>
        <begin position="193"/>
        <end position="213"/>
    </location>
</feature>
<dbReference type="KEGG" id="aqt:FN924_01320"/>
<dbReference type="Proteomes" id="UP000315215">
    <property type="component" value="Chromosome"/>
</dbReference>
<feature type="transmembrane region" description="Helical" evidence="8">
    <location>
        <begin position="278"/>
        <end position="303"/>
    </location>
</feature>
<feature type="transmembrane region" description="Helical" evidence="8">
    <location>
        <begin position="12"/>
        <end position="31"/>
    </location>
</feature>
<reference evidence="9 10" key="1">
    <citation type="submission" date="2019-07" db="EMBL/GenBank/DDBJ databases">
        <authorList>
            <person name="Li J."/>
        </authorList>
    </citation>
    <scope>NUCLEOTIDE SEQUENCE [LARGE SCALE GENOMIC DNA]</scope>
    <source>
        <strain evidence="9 10">TKL69</strain>
    </source>
</reference>
<dbReference type="AlphaFoldDB" id="A0A516KC62"/>
<evidence type="ECO:0000256" key="7">
    <source>
        <dbReference type="ARBA" id="ARBA00023136"/>
    </source>
</evidence>
<evidence type="ECO:0000256" key="5">
    <source>
        <dbReference type="ARBA" id="ARBA00022692"/>
    </source>
</evidence>
<keyword evidence="4" id="KW-1003">Cell membrane</keyword>
<feature type="transmembrane region" description="Helical" evidence="8">
    <location>
        <begin position="63"/>
        <end position="80"/>
    </location>
</feature>
<feature type="transmembrane region" description="Helical" evidence="8">
    <location>
        <begin position="240"/>
        <end position="266"/>
    </location>
</feature>